<protein>
    <submittedName>
        <fullName evidence="2">TPR repeat-containing protein</fullName>
    </submittedName>
</protein>
<feature type="domain" description="DUF5107" evidence="1">
    <location>
        <begin position="50"/>
        <end position="348"/>
    </location>
</feature>
<reference evidence="2" key="1">
    <citation type="journal article" date="2012" name="PLoS ONE">
        <title>Gene sets for utilization of primary and secondary nutrition supplies in the distal gut of endangered iberian lynx.</title>
        <authorList>
            <person name="Alcaide M."/>
            <person name="Messina E."/>
            <person name="Richter M."/>
            <person name="Bargiela R."/>
            <person name="Peplies J."/>
            <person name="Huws S.A."/>
            <person name="Newbold C.J."/>
            <person name="Golyshin P.N."/>
            <person name="Simon M.A."/>
            <person name="Lopez G."/>
            <person name="Yakimov M.M."/>
            <person name="Ferrer M."/>
        </authorList>
    </citation>
    <scope>NUCLEOTIDE SEQUENCE</scope>
</reference>
<organism evidence="2">
    <name type="scientific">gut metagenome</name>
    <dbReference type="NCBI Taxonomy" id="749906"/>
    <lineage>
        <taxon>unclassified sequences</taxon>
        <taxon>metagenomes</taxon>
        <taxon>organismal metagenomes</taxon>
    </lineage>
</organism>
<proteinExistence type="predicted"/>
<accession>J9GTX4</accession>
<dbReference type="EMBL" id="AMCI01002011">
    <property type="protein sequence ID" value="EJX03850.1"/>
    <property type="molecule type" value="Genomic_DNA"/>
</dbReference>
<feature type="non-terminal residue" evidence="2">
    <location>
        <position position="348"/>
    </location>
</feature>
<evidence type="ECO:0000259" key="1">
    <source>
        <dbReference type="Pfam" id="PF17128"/>
    </source>
</evidence>
<comment type="caution">
    <text evidence="2">The sequence shown here is derived from an EMBL/GenBank/DDBJ whole genome shotgun (WGS) entry which is preliminary data.</text>
</comment>
<name>J9GTX4_9ZZZZ</name>
<dbReference type="InterPro" id="IPR033396">
    <property type="entry name" value="DUF5107"/>
</dbReference>
<sequence length="348" mass="40191">MKALILSICAAWVLQPVFAQQTAVVREYTQSMKSYPFFDPDPSADPTDLFYPYFRFDGFSAKGTAKNWKMVDLENDYIKLTIFPEVGGKVWGAVDKSTGKEFIYNNHVVKFRDIAMRGPWTSGGIEFNFGIIGHAPTSSTPIDYYTQQKEDGSVSCYIASYEWVTRTYWNVEVNLPKDKAYFTTTTTWYNHSAVDQPYYQWMNAGYKAAGNAQFCYPGDYYIGHGGELFRFPKDEEEHDLSWYNQNNFGSSKSEHVIGYYNDYYGIYWHEDNFGSVHHAGYDEKLGMKIFLWSQARDGAIWEELLTDTDGQYIELQSGRMYNQPASNSAYTPFKHYAFGPQMTDTWTE</sequence>
<dbReference type="Pfam" id="PF17128">
    <property type="entry name" value="DUF5107"/>
    <property type="match status" value="1"/>
</dbReference>
<dbReference type="AlphaFoldDB" id="J9GTX4"/>
<evidence type="ECO:0000313" key="2">
    <source>
        <dbReference type="EMBL" id="EJX03850.1"/>
    </source>
</evidence>
<gene>
    <name evidence="2" type="ORF">EVA_08043</name>
</gene>